<dbReference type="AlphaFoldDB" id="Q5SFA8"/>
<comment type="similarity">
    <text evidence="1 7">Belongs to the cytochrome P450 family.</text>
</comment>
<sequence>MLDVDHLLPIAFRVRKSMKSSKVVHSRPAEAGVAWPVARTCPFTLPDQYAEKRKNEPICRAQVWDDSRTWLITKHEHVRALLADPRVTVDPAKLPRLSPSDGDGGGFRSLLTMDPPDHNALRRMLISEFSVHRVREMRPGIERTVHGLLDGILERRGPVDLVAELALPMSTLVICQLLGVPYEDREFFQERSEQATRVGGSQESLTALLELRDYLDRLVTAKIETPGDDLLCRLIASRLHTGEMRHAEIVDNAVLLLAAGHETSAAMVALGILTLLRHPGALAELRGDGTLMPQTVDELLRFHSIADGLRRAVTEDIELGGITLRAGDGLIVSLASANRDESAFASPDGFDPHHPASRHVAFGYGPHQCLGQNLARLELEVTLGAVVERIPTLRLAGDADALRVKQDSTIFGLHELPVEW</sequence>
<dbReference type="GO" id="GO:0016705">
    <property type="term" value="F:oxidoreductase activity, acting on paired donors, with incorporation or reduction of molecular oxygen"/>
    <property type="evidence" value="ECO:0007669"/>
    <property type="project" value="InterPro"/>
</dbReference>
<name>Q5SFA8_STRBI</name>
<dbReference type="PANTHER" id="PTHR46696">
    <property type="entry name" value="P450, PUTATIVE (EUROFUNG)-RELATED"/>
    <property type="match status" value="1"/>
</dbReference>
<dbReference type="GO" id="GO:0004497">
    <property type="term" value="F:monooxygenase activity"/>
    <property type="evidence" value="ECO:0007669"/>
    <property type="project" value="UniProtKB-KW"/>
</dbReference>
<evidence type="ECO:0000256" key="6">
    <source>
        <dbReference type="ARBA" id="ARBA00023033"/>
    </source>
</evidence>
<dbReference type="Gene3D" id="1.10.630.10">
    <property type="entry name" value="Cytochrome P450"/>
    <property type="match status" value="1"/>
</dbReference>
<protein>
    <submittedName>
        <fullName evidence="8">p450</fullName>
    </submittedName>
</protein>
<evidence type="ECO:0000256" key="5">
    <source>
        <dbReference type="ARBA" id="ARBA00023004"/>
    </source>
</evidence>
<keyword evidence="3 7" id="KW-0479">Metal-binding</keyword>
<dbReference type="InterPro" id="IPR036396">
    <property type="entry name" value="Cyt_P450_sf"/>
</dbReference>
<dbReference type="SUPFAM" id="SSF48264">
    <property type="entry name" value="Cytochrome P450"/>
    <property type="match status" value="1"/>
</dbReference>
<dbReference type="PANTHER" id="PTHR46696:SF1">
    <property type="entry name" value="CYTOCHROME P450 YJIB-RELATED"/>
    <property type="match status" value="1"/>
</dbReference>
<gene>
    <name evidence="8" type="primary">chmHI</name>
</gene>
<keyword evidence="4 7" id="KW-0560">Oxidoreductase</keyword>
<keyword evidence="2 7" id="KW-0349">Heme</keyword>
<evidence type="ECO:0000256" key="1">
    <source>
        <dbReference type="ARBA" id="ARBA00010617"/>
    </source>
</evidence>
<dbReference type="InterPro" id="IPR017972">
    <property type="entry name" value="Cyt_P450_CS"/>
</dbReference>
<evidence type="ECO:0000256" key="7">
    <source>
        <dbReference type="RuleBase" id="RU000461"/>
    </source>
</evidence>
<evidence type="ECO:0000256" key="3">
    <source>
        <dbReference type="ARBA" id="ARBA00022723"/>
    </source>
</evidence>
<dbReference type="FunFam" id="1.10.630.10:FF:000018">
    <property type="entry name" value="Cytochrome P450 monooxygenase"/>
    <property type="match status" value="1"/>
</dbReference>
<keyword evidence="5 7" id="KW-0408">Iron</keyword>
<proteinExistence type="inferred from homology"/>
<dbReference type="InterPro" id="IPR001128">
    <property type="entry name" value="Cyt_P450"/>
</dbReference>
<dbReference type="CDD" id="cd11030">
    <property type="entry name" value="CYP105-like"/>
    <property type="match status" value="1"/>
</dbReference>
<accession>Q5SFA8</accession>
<dbReference type="PRINTS" id="PR00359">
    <property type="entry name" value="BP450"/>
</dbReference>
<reference evidence="8" key="1">
    <citation type="journal article" date="2004" name="Antimicrob. Agents Chemother.">
        <title>Chalcomycin biosynthesis gene cluster from Streptomyces bikiniensis: novel features of an unusual ketolide produced through expression of the chm polyketide synthase in Streptomyces fradiae.</title>
        <authorList>
            <person name="Ward S.L."/>
            <person name="Hu Z."/>
            <person name="Schirmer A."/>
            <person name="Reid R."/>
            <person name="Revill W.P."/>
            <person name="Reeves C.D."/>
            <person name="Petrakovsky O.V."/>
            <person name="Dong S.D."/>
            <person name="Katz L."/>
        </authorList>
    </citation>
    <scope>NUCLEOTIDE SEQUENCE</scope>
    <source>
        <strain evidence="8">NRRL 2737</strain>
    </source>
</reference>
<dbReference type="GO" id="GO:0005506">
    <property type="term" value="F:iron ion binding"/>
    <property type="evidence" value="ECO:0007669"/>
    <property type="project" value="InterPro"/>
</dbReference>
<dbReference type="EMBL" id="AY509120">
    <property type="protein sequence ID" value="AAS79453.1"/>
    <property type="molecule type" value="Genomic_DNA"/>
</dbReference>
<organism evidence="8">
    <name type="scientific">Streptomyces bikiniensis</name>
    <dbReference type="NCBI Taxonomy" id="1896"/>
    <lineage>
        <taxon>Bacteria</taxon>
        <taxon>Bacillati</taxon>
        <taxon>Actinomycetota</taxon>
        <taxon>Actinomycetes</taxon>
        <taxon>Kitasatosporales</taxon>
        <taxon>Streptomycetaceae</taxon>
        <taxon>Streptomyces</taxon>
    </lineage>
</organism>
<evidence type="ECO:0000256" key="2">
    <source>
        <dbReference type="ARBA" id="ARBA00022617"/>
    </source>
</evidence>
<dbReference type="GO" id="GO:0020037">
    <property type="term" value="F:heme binding"/>
    <property type="evidence" value="ECO:0007669"/>
    <property type="project" value="InterPro"/>
</dbReference>
<evidence type="ECO:0000256" key="4">
    <source>
        <dbReference type="ARBA" id="ARBA00023002"/>
    </source>
</evidence>
<evidence type="ECO:0000313" key="8">
    <source>
        <dbReference type="EMBL" id="AAS79453.1"/>
    </source>
</evidence>
<keyword evidence="6 7" id="KW-0503">Monooxygenase</keyword>
<dbReference type="PRINTS" id="PR00385">
    <property type="entry name" value="P450"/>
</dbReference>
<dbReference type="PROSITE" id="PS00086">
    <property type="entry name" value="CYTOCHROME_P450"/>
    <property type="match status" value="1"/>
</dbReference>
<dbReference type="Pfam" id="PF00067">
    <property type="entry name" value="p450"/>
    <property type="match status" value="1"/>
</dbReference>
<dbReference type="InterPro" id="IPR002397">
    <property type="entry name" value="Cyt_P450_B"/>
</dbReference>